<feature type="compositionally biased region" description="Polar residues" evidence="1">
    <location>
        <begin position="79"/>
        <end position="93"/>
    </location>
</feature>
<organism evidence="2">
    <name type="scientific">Salmonella enterica</name>
    <name type="common">Salmonella choleraesuis</name>
    <dbReference type="NCBI Taxonomy" id="28901"/>
    <lineage>
        <taxon>Bacteria</taxon>
        <taxon>Pseudomonadati</taxon>
        <taxon>Pseudomonadota</taxon>
        <taxon>Gammaproteobacteria</taxon>
        <taxon>Enterobacterales</taxon>
        <taxon>Enterobacteriaceae</taxon>
        <taxon>Salmonella</taxon>
    </lineage>
</organism>
<feature type="region of interest" description="Disordered" evidence="1">
    <location>
        <begin position="71"/>
        <end position="93"/>
    </location>
</feature>
<protein>
    <recommendedName>
        <fullName evidence="3">Replication protein</fullName>
    </recommendedName>
</protein>
<evidence type="ECO:0000256" key="1">
    <source>
        <dbReference type="SAM" id="MobiDB-lite"/>
    </source>
</evidence>
<evidence type="ECO:0008006" key="3">
    <source>
        <dbReference type="Google" id="ProtNLM"/>
    </source>
</evidence>
<feature type="non-terminal residue" evidence="2">
    <location>
        <position position="1"/>
    </location>
</feature>
<sequence>ELPEWLSPTLWAEWVGYRKQLGKPIKTLQGANGSINKLTAYRTQGHSPEFVVKLTMENEWRGLLVPEETASKKRRDVNEISQPDNSIPTGFRG</sequence>
<comment type="caution">
    <text evidence="2">The sequence shown here is derived from an EMBL/GenBank/DDBJ whole genome shotgun (WGS) entry which is preliminary data.</text>
</comment>
<name>A0A639XQH4_SALER</name>
<dbReference type="AlphaFoldDB" id="A0A639XQH4"/>
<accession>A0A639XQH4</accession>
<gene>
    <name evidence="2" type="ORF">GFE54_22920</name>
</gene>
<dbReference type="EMBL" id="AAMOUK010000085">
    <property type="protein sequence ID" value="EDJ5875985.1"/>
    <property type="molecule type" value="Genomic_DNA"/>
</dbReference>
<proteinExistence type="predicted"/>
<evidence type="ECO:0000313" key="2">
    <source>
        <dbReference type="EMBL" id="EDJ5875985.1"/>
    </source>
</evidence>
<reference evidence="2" key="1">
    <citation type="submission" date="2019-10" db="EMBL/GenBank/DDBJ databases">
        <authorList>
            <consortium name="PulseNet: The National Subtyping Network for Foodborne Disease Surveillance"/>
            <person name="Tarr C.L."/>
            <person name="Trees E."/>
            <person name="Katz L.S."/>
            <person name="Carleton-Romer H.A."/>
            <person name="Stroika S."/>
            <person name="Kucerova Z."/>
            <person name="Roache K.F."/>
            <person name="Sabol A.L."/>
            <person name="Besser J."/>
            <person name="Gerner-Smidt P."/>
        </authorList>
    </citation>
    <scope>NUCLEOTIDE SEQUENCE</scope>
    <source>
        <strain evidence="2">PNUSAS111696</strain>
    </source>
</reference>